<evidence type="ECO:0000313" key="1">
    <source>
        <dbReference type="EMBL" id="MBR7747008.1"/>
    </source>
</evidence>
<organism evidence="1 2">
    <name type="scientific">Undibacterium baiyunense</name>
    <dbReference type="NCBI Taxonomy" id="2828731"/>
    <lineage>
        <taxon>Bacteria</taxon>
        <taxon>Pseudomonadati</taxon>
        <taxon>Pseudomonadota</taxon>
        <taxon>Betaproteobacteria</taxon>
        <taxon>Burkholderiales</taxon>
        <taxon>Oxalobacteraceae</taxon>
        <taxon>Undibacterium</taxon>
    </lineage>
</organism>
<evidence type="ECO:0000313" key="2">
    <source>
        <dbReference type="Proteomes" id="UP000680158"/>
    </source>
</evidence>
<reference evidence="1 2" key="1">
    <citation type="submission" date="2021-04" db="EMBL/GenBank/DDBJ databases">
        <title>novel species isolated from subtropical streams in China.</title>
        <authorList>
            <person name="Lu H."/>
        </authorList>
    </citation>
    <scope>NUCLEOTIDE SEQUENCE [LARGE SCALE GENOMIC DNA]</scope>
    <source>
        <strain evidence="1 2">BYS107W</strain>
    </source>
</reference>
<name>A0A941I219_9BURK</name>
<accession>A0A941I219</accession>
<comment type="caution">
    <text evidence="1">The sequence shown here is derived from an EMBL/GenBank/DDBJ whole genome shotgun (WGS) entry which is preliminary data.</text>
</comment>
<protein>
    <submittedName>
        <fullName evidence="1">DUF2256 domain-containing protein</fullName>
    </submittedName>
</protein>
<dbReference type="PANTHER" id="PTHR37463:SF1">
    <property type="entry name" value="DUF2256 DOMAIN-CONTAINING PROTEIN"/>
    <property type="match status" value="1"/>
</dbReference>
<dbReference type="EMBL" id="JAGSPM010000005">
    <property type="protein sequence ID" value="MBR7747008.1"/>
    <property type="molecule type" value="Genomic_DNA"/>
</dbReference>
<proteinExistence type="predicted"/>
<dbReference type="RefSeq" id="WP_212684292.1">
    <property type="nucleotide sequence ID" value="NZ_JAGSPM010000005.1"/>
</dbReference>
<dbReference type="AlphaFoldDB" id="A0A941I219"/>
<dbReference type="InterPro" id="IPR017136">
    <property type="entry name" value="UCP037205"/>
</dbReference>
<dbReference type="Proteomes" id="UP000680158">
    <property type="component" value="Unassembled WGS sequence"/>
</dbReference>
<dbReference type="Pfam" id="PF10013">
    <property type="entry name" value="DUF2256"/>
    <property type="match status" value="1"/>
</dbReference>
<dbReference type="PANTHER" id="PTHR37463">
    <property type="entry name" value="GSL3115 PROTEIN"/>
    <property type="match status" value="1"/>
</dbReference>
<gene>
    <name evidence="1" type="ORF">KDM92_10475</name>
</gene>
<sequence>MKMRKKSDLPSKLCEVCGLSFAWRKKWEKDWASVKYCSERCRRARPSASVKNLTSNSAIASVKHI</sequence>
<keyword evidence="2" id="KW-1185">Reference proteome</keyword>